<gene>
    <name evidence="2" type="ORF">ENS15_03955</name>
</gene>
<dbReference type="CDD" id="cd02440">
    <property type="entry name" value="AdoMet_MTases"/>
    <property type="match status" value="1"/>
</dbReference>
<dbReference type="InterPro" id="IPR041698">
    <property type="entry name" value="Methyltransf_25"/>
</dbReference>
<protein>
    <submittedName>
        <fullName evidence="2">Class I SAM-dependent methyltransferase</fullName>
    </submittedName>
</protein>
<comment type="caution">
    <text evidence="2">The sequence shown here is derived from an EMBL/GenBank/DDBJ whole genome shotgun (WGS) entry which is preliminary data.</text>
</comment>
<dbReference type="GO" id="GO:0008168">
    <property type="term" value="F:methyltransferase activity"/>
    <property type="evidence" value="ECO:0007669"/>
    <property type="project" value="UniProtKB-KW"/>
</dbReference>
<reference evidence="2" key="1">
    <citation type="journal article" date="2020" name="mSystems">
        <title>Genome- and Community-Level Interaction Insights into Carbon Utilization and Element Cycling Functions of Hydrothermarchaeota in Hydrothermal Sediment.</title>
        <authorList>
            <person name="Zhou Z."/>
            <person name="Liu Y."/>
            <person name="Xu W."/>
            <person name="Pan J."/>
            <person name="Luo Z.H."/>
            <person name="Li M."/>
        </authorList>
    </citation>
    <scope>NUCLEOTIDE SEQUENCE [LARGE SCALE GENOMIC DNA]</scope>
    <source>
        <strain evidence="2">SpSt-464</strain>
    </source>
</reference>
<keyword evidence="2" id="KW-0489">Methyltransferase</keyword>
<dbReference type="Gene3D" id="3.40.50.150">
    <property type="entry name" value="Vaccinia Virus protein VP39"/>
    <property type="match status" value="1"/>
</dbReference>
<dbReference type="AlphaFoldDB" id="A0A7C3J6E4"/>
<sequence length="243" mass="28789">MDKIIFDYDRIAPFYDSFMRMVPYKSWAENIYDIYKKCKVEGKELLDLGAGTGNLSRYLSEYGFSITLVDISLGMLEEARKKSYRNESFFVCGDIVNLFFRNEFDVIVCMYDTVNHISKTNMKRFFLNVFNVLKKDGIFIFDFNTEFGLELMSKNSQIRDGDGFISFWETEYDHINKICSLNLKIEFVNKNVENFIFSERAVFPEEIEKETKDAGFKRINFFDFTNLKKFDDYTERGLVLCRK</sequence>
<dbReference type="Gene3D" id="2.20.25.110">
    <property type="entry name" value="S-adenosyl-L-methionine-dependent methyltransferases"/>
    <property type="match status" value="1"/>
</dbReference>
<dbReference type="SUPFAM" id="SSF53335">
    <property type="entry name" value="S-adenosyl-L-methionine-dependent methyltransferases"/>
    <property type="match status" value="1"/>
</dbReference>
<dbReference type="EMBL" id="DSTT01000005">
    <property type="protein sequence ID" value="HFK23787.1"/>
    <property type="molecule type" value="Genomic_DNA"/>
</dbReference>
<evidence type="ECO:0000259" key="1">
    <source>
        <dbReference type="Pfam" id="PF13649"/>
    </source>
</evidence>
<accession>A0A7C3J6E4</accession>
<name>A0A7C3J6E4_UNCW3</name>
<dbReference type="Pfam" id="PF13649">
    <property type="entry name" value="Methyltransf_25"/>
    <property type="match status" value="1"/>
</dbReference>
<dbReference type="PANTHER" id="PTHR43591">
    <property type="entry name" value="METHYLTRANSFERASE"/>
    <property type="match status" value="1"/>
</dbReference>
<feature type="domain" description="Methyltransferase" evidence="1">
    <location>
        <begin position="46"/>
        <end position="137"/>
    </location>
</feature>
<keyword evidence="2" id="KW-0808">Transferase</keyword>
<proteinExistence type="predicted"/>
<dbReference type="GO" id="GO:0032259">
    <property type="term" value="P:methylation"/>
    <property type="evidence" value="ECO:0007669"/>
    <property type="project" value="UniProtKB-KW"/>
</dbReference>
<organism evidence="2">
    <name type="scientific">candidate division WOR-3 bacterium</name>
    <dbReference type="NCBI Taxonomy" id="2052148"/>
    <lineage>
        <taxon>Bacteria</taxon>
        <taxon>Bacteria division WOR-3</taxon>
    </lineage>
</organism>
<dbReference type="PANTHER" id="PTHR43591:SF110">
    <property type="entry name" value="RHODANESE DOMAIN-CONTAINING PROTEIN"/>
    <property type="match status" value="1"/>
</dbReference>
<dbReference type="InterPro" id="IPR029063">
    <property type="entry name" value="SAM-dependent_MTases_sf"/>
</dbReference>
<evidence type="ECO:0000313" key="2">
    <source>
        <dbReference type="EMBL" id="HFK23787.1"/>
    </source>
</evidence>